<proteinExistence type="predicted"/>
<evidence type="ECO:0000256" key="1">
    <source>
        <dbReference type="SAM" id="MobiDB-lite"/>
    </source>
</evidence>
<accession>A0AAV4WFG4</accession>
<comment type="caution">
    <text evidence="2">The sequence shown here is derived from an EMBL/GenBank/DDBJ whole genome shotgun (WGS) entry which is preliminary data.</text>
</comment>
<dbReference type="EMBL" id="BPLQ01014527">
    <property type="protein sequence ID" value="GIY80594.1"/>
    <property type="molecule type" value="Genomic_DNA"/>
</dbReference>
<protein>
    <submittedName>
        <fullName evidence="2">Uncharacterized protein</fullName>
    </submittedName>
</protein>
<dbReference type="Proteomes" id="UP001054837">
    <property type="component" value="Unassembled WGS sequence"/>
</dbReference>
<reference evidence="2 3" key="1">
    <citation type="submission" date="2021-06" db="EMBL/GenBank/DDBJ databases">
        <title>Caerostris darwini draft genome.</title>
        <authorList>
            <person name="Kono N."/>
            <person name="Arakawa K."/>
        </authorList>
    </citation>
    <scope>NUCLEOTIDE SEQUENCE [LARGE SCALE GENOMIC DNA]</scope>
</reference>
<name>A0AAV4WFG4_9ARAC</name>
<feature type="non-terminal residue" evidence="2">
    <location>
        <position position="1"/>
    </location>
</feature>
<evidence type="ECO:0000313" key="3">
    <source>
        <dbReference type="Proteomes" id="UP001054837"/>
    </source>
</evidence>
<organism evidence="2 3">
    <name type="scientific">Caerostris darwini</name>
    <dbReference type="NCBI Taxonomy" id="1538125"/>
    <lineage>
        <taxon>Eukaryota</taxon>
        <taxon>Metazoa</taxon>
        <taxon>Ecdysozoa</taxon>
        <taxon>Arthropoda</taxon>
        <taxon>Chelicerata</taxon>
        <taxon>Arachnida</taxon>
        <taxon>Araneae</taxon>
        <taxon>Araneomorphae</taxon>
        <taxon>Entelegynae</taxon>
        <taxon>Araneoidea</taxon>
        <taxon>Araneidae</taxon>
        <taxon>Caerostris</taxon>
    </lineage>
</organism>
<dbReference type="AlphaFoldDB" id="A0AAV4WFG4"/>
<feature type="region of interest" description="Disordered" evidence="1">
    <location>
        <begin position="21"/>
        <end position="55"/>
    </location>
</feature>
<keyword evidence="3" id="KW-1185">Reference proteome</keyword>
<feature type="compositionally biased region" description="Basic and acidic residues" evidence="1">
    <location>
        <begin position="32"/>
        <end position="52"/>
    </location>
</feature>
<sequence length="76" mass="8705">CIETSASSRYLSTPPLKKENLYRSLSRNAPEMCRKEKSKGGHREEVTKRESEVTTSFSWKPGSLQRLIYPSFPRVG</sequence>
<evidence type="ECO:0000313" key="2">
    <source>
        <dbReference type="EMBL" id="GIY80594.1"/>
    </source>
</evidence>
<gene>
    <name evidence="2" type="ORF">CDAR_235811</name>
</gene>